<dbReference type="RefSeq" id="WP_025226215.1">
    <property type="nucleotide sequence ID" value="NZ_CP007139.1"/>
</dbReference>
<feature type="chain" id="PRO_5001654150" evidence="1">
    <location>
        <begin position="20"/>
        <end position="411"/>
    </location>
</feature>
<dbReference type="AlphaFoldDB" id="A0A068NP31"/>
<dbReference type="PANTHER" id="PTHR30383:SF5">
    <property type="entry name" value="SGNH HYDROLASE-TYPE ESTERASE DOMAIN-CONTAINING PROTEIN"/>
    <property type="match status" value="1"/>
</dbReference>
<dbReference type="eggNOG" id="COG2755">
    <property type="taxonomic scope" value="Bacteria"/>
</dbReference>
<sequence>MLRAPFFVALSALATIAPAQFALHDGDRVVFYGDSITDNAPYTTFVETFVLTRYPKMNVRFFNAGVGGDRVGGGWMGPVDLRLTRDLFSRKPTVVTVMLGMNDAGYQAFKPSLFNTYEAGYRHILDRLRAEAPSARVWLMQPSPFDDATRPPTFPEGYNSVLKRYSGFVSDLAKEKGYGTIDLNTPLFDALAKAESLDPTVAPKIVVDRVHPWTAGHLVMAATILKAWGASGQVSRTEIDAATGHVSGAGVQVKDVQHSGGVSWSSTEEALPFPIDRKDETVALILRSAPVEDWIGRELVLVKNLAPGNYRLSIDGKPVGEFPADVYSSGIDLSWMDTPMAQQAKRVQDLTGKRAALKYAAWRQIEFGLGDIQGRSKADVLRAIDRFEDDVVRKQHAEALPKPHRFEVTKI</sequence>
<dbReference type="STRING" id="661478.OP10G_1828"/>
<organism evidence="3 4">
    <name type="scientific">Fimbriimonas ginsengisoli Gsoil 348</name>
    <dbReference type="NCBI Taxonomy" id="661478"/>
    <lineage>
        <taxon>Bacteria</taxon>
        <taxon>Bacillati</taxon>
        <taxon>Armatimonadota</taxon>
        <taxon>Fimbriimonadia</taxon>
        <taxon>Fimbriimonadales</taxon>
        <taxon>Fimbriimonadaceae</taxon>
        <taxon>Fimbriimonas</taxon>
    </lineage>
</organism>
<dbReference type="InterPro" id="IPR036514">
    <property type="entry name" value="SGNH_hydro_sf"/>
</dbReference>
<dbReference type="OrthoDB" id="9774205at2"/>
<evidence type="ECO:0000313" key="3">
    <source>
        <dbReference type="EMBL" id="AIE85196.1"/>
    </source>
</evidence>
<reference evidence="3 4" key="1">
    <citation type="journal article" date="2014" name="PLoS ONE">
        <title>The first complete genome sequence of the class fimbriimonadia in the phylum armatimonadetes.</title>
        <authorList>
            <person name="Hu Z.Y."/>
            <person name="Wang Y.Z."/>
            <person name="Im W.T."/>
            <person name="Wang S.Y."/>
            <person name="Zhao G.P."/>
            <person name="Zheng H.J."/>
            <person name="Quan Z.X."/>
        </authorList>
    </citation>
    <scope>NUCLEOTIDE SEQUENCE [LARGE SCALE GENOMIC DNA]</scope>
    <source>
        <strain evidence="3">Gsoil 348</strain>
    </source>
</reference>
<evidence type="ECO:0000313" key="4">
    <source>
        <dbReference type="Proteomes" id="UP000027982"/>
    </source>
</evidence>
<dbReference type="InterPro" id="IPR013830">
    <property type="entry name" value="SGNH_hydro"/>
</dbReference>
<dbReference type="CDD" id="cd01834">
    <property type="entry name" value="SGNH_hydrolase_like_2"/>
    <property type="match status" value="1"/>
</dbReference>
<dbReference type="SUPFAM" id="SSF52266">
    <property type="entry name" value="SGNH hydrolase"/>
    <property type="match status" value="1"/>
</dbReference>
<evidence type="ECO:0000256" key="1">
    <source>
        <dbReference type="SAM" id="SignalP"/>
    </source>
</evidence>
<gene>
    <name evidence="3" type="ORF">OP10G_1828</name>
</gene>
<proteinExistence type="predicted"/>
<keyword evidence="4" id="KW-1185">Reference proteome</keyword>
<name>A0A068NP31_FIMGI</name>
<feature type="signal peptide" evidence="1">
    <location>
        <begin position="1"/>
        <end position="19"/>
    </location>
</feature>
<dbReference type="Pfam" id="PF13472">
    <property type="entry name" value="Lipase_GDSL_2"/>
    <property type="match status" value="1"/>
</dbReference>
<dbReference type="PANTHER" id="PTHR30383">
    <property type="entry name" value="THIOESTERASE 1/PROTEASE 1/LYSOPHOSPHOLIPASE L1"/>
    <property type="match status" value="1"/>
</dbReference>
<dbReference type="HOGENOM" id="CLU_032210_0_0_0"/>
<dbReference type="Proteomes" id="UP000027982">
    <property type="component" value="Chromosome"/>
</dbReference>
<keyword evidence="1" id="KW-0732">Signal</keyword>
<protein>
    <submittedName>
        <fullName evidence="3">GDSL family lipase</fullName>
    </submittedName>
</protein>
<dbReference type="KEGG" id="fgi:OP10G_1828"/>
<accession>A0A068NP31</accession>
<dbReference type="GO" id="GO:0004622">
    <property type="term" value="F:phosphatidylcholine lysophospholipase activity"/>
    <property type="evidence" value="ECO:0007669"/>
    <property type="project" value="TreeGrafter"/>
</dbReference>
<feature type="domain" description="SGNH hydrolase-type esterase" evidence="2">
    <location>
        <begin position="31"/>
        <end position="217"/>
    </location>
</feature>
<dbReference type="InterPro" id="IPR051532">
    <property type="entry name" value="Ester_Hydrolysis_Enzymes"/>
</dbReference>
<evidence type="ECO:0000259" key="2">
    <source>
        <dbReference type="Pfam" id="PF13472"/>
    </source>
</evidence>
<dbReference type="Gene3D" id="3.40.50.1110">
    <property type="entry name" value="SGNH hydrolase"/>
    <property type="match status" value="1"/>
</dbReference>
<dbReference type="EMBL" id="CP007139">
    <property type="protein sequence ID" value="AIE85196.1"/>
    <property type="molecule type" value="Genomic_DNA"/>
</dbReference>